<evidence type="ECO:0000256" key="4">
    <source>
        <dbReference type="ARBA" id="ARBA00011989"/>
    </source>
</evidence>
<dbReference type="Gene3D" id="3.40.50.720">
    <property type="entry name" value="NAD(P)-binding Rossmann-like Domain"/>
    <property type="match status" value="1"/>
</dbReference>
<dbReference type="PANTHER" id="PTHR43715:SF1">
    <property type="entry name" value="GDP-MANNOSE 4,6 DEHYDRATASE"/>
    <property type="match status" value="1"/>
</dbReference>
<dbReference type="PANTHER" id="PTHR43715">
    <property type="entry name" value="GDP-MANNOSE 4,6-DEHYDRATASE"/>
    <property type="match status" value="1"/>
</dbReference>
<evidence type="ECO:0000256" key="5">
    <source>
        <dbReference type="ARBA" id="ARBA00023239"/>
    </source>
</evidence>
<comment type="similarity">
    <text evidence="3">Belongs to the NAD(P)-dependent epimerase/dehydratase family. GDP-mannose 4,6-dehydratase subfamily.</text>
</comment>
<dbReference type="EMBL" id="WHWB01034372">
    <property type="protein sequence ID" value="KAJ7410953.1"/>
    <property type="molecule type" value="Genomic_DNA"/>
</dbReference>
<protein>
    <recommendedName>
        <fullName evidence="4">GDP-mannose 4,6-dehydratase</fullName>
        <ecNumber evidence="4">4.2.1.47</ecNumber>
    </recommendedName>
    <alternativeName>
        <fullName evidence="6">GDP-D-mannose dehydratase</fullName>
    </alternativeName>
</protein>
<organism evidence="8 9">
    <name type="scientific">Willisornis vidua</name>
    <name type="common">Xingu scale-backed antbird</name>
    <dbReference type="NCBI Taxonomy" id="1566151"/>
    <lineage>
        <taxon>Eukaryota</taxon>
        <taxon>Metazoa</taxon>
        <taxon>Chordata</taxon>
        <taxon>Craniata</taxon>
        <taxon>Vertebrata</taxon>
        <taxon>Euteleostomi</taxon>
        <taxon>Archelosauria</taxon>
        <taxon>Archosauria</taxon>
        <taxon>Dinosauria</taxon>
        <taxon>Saurischia</taxon>
        <taxon>Theropoda</taxon>
        <taxon>Coelurosauria</taxon>
        <taxon>Aves</taxon>
        <taxon>Neognathae</taxon>
        <taxon>Neoaves</taxon>
        <taxon>Telluraves</taxon>
        <taxon>Australaves</taxon>
        <taxon>Passeriformes</taxon>
        <taxon>Thamnophilidae</taxon>
        <taxon>Willisornis</taxon>
    </lineage>
</organism>
<keyword evidence="9" id="KW-1185">Reference proteome</keyword>
<dbReference type="SUPFAM" id="SSF51735">
    <property type="entry name" value="NAD(P)-binding Rossmann-fold domains"/>
    <property type="match status" value="1"/>
</dbReference>
<evidence type="ECO:0000259" key="7">
    <source>
        <dbReference type="Pfam" id="PF16363"/>
    </source>
</evidence>
<evidence type="ECO:0000256" key="2">
    <source>
        <dbReference type="ARBA" id="ARBA00004912"/>
    </source>
</evidence>
<proteinExistence type="inferred from homology"/>
<feature type="domain" description="NAD(P)-binding" evidence="7">
    <location>
        <begin position="47"/>
        <end position="120"/>
    </location>
</feature>
<dbReference type="EC" id="4.2.1.47" evidence="4"/>
<dbReference type="InterPro" id="IPR036291">
    <property type="entry name" value="NAD(P)-bd_dom_sf"/>
</dbReference>
<dbReference type="Pfam" id="PF16363">
    <property type="entry name" value="GDP_Man_Dehyd"/>
    <property type="match status" value="1"/>
</dbReference>
<name>A0ABQ9CX58_9PASS</name>
<dbReference type="InterPro" id="IPR016040">
    <property type="entry name" value="NAD(P)-bd_dom"/>
</dbReference>
<sequence length="126" mass="14112">MESSSIYGLNADPSLSLTSDLVRLTAVAEIVITNDGGNRKTRTSQGKAMWLMLQTEQPEDFVIATGEVHSVREFVEKSFKHIGKTIVWEGKNENEVGRCKETGKIHVTVNHKYYRPTEVSEKSKGE</sequence>
<evidence type="ECO:0000256" key="6">
    <source>
        <dbReference type="ARBA" id="ARBA00031085"/>
    </source>
</evidence>
<evidence type="ECO:0000313" key="9">
    <source>
        <dbReference type="Proteomes" id="UP001145742"/>
    </source>
</evidence>
<dbReference type="InterPro" id="IPR006368">
    <property type="entry name" value="GDP_Man_deHydtase"/>
</dbReference>
<gene>
    <name evidence="8" type="ORF">WISP_105246</name>
</gene>
<accession>A0ABQ9CX58</accession>
<comment type="cofactor">
    <cofactor evidence="1">
        <name>NADP(+)</name>
        <dbReference type="ChEBI" id="CHEBI:58349"/>
    </cofactor>
</comment>
<keyword evidence="5" id="KW-0456">Lyase</keyword>
<evidence type="ECO:0000256" key="3">
    <source>
        <dbReference type="ARBA" id="ARBA00009263"/>
    </source>
</evidence>
<evidence type="ECO:0000256" key="1">
    <source>
        <dbReference type="ARBA" id="ARBA00001937"/>
    </source>
</evidence>
<dbReference type="Gene3D" id="3.90.25.10">
    <property type="entry name" value="UDP-galactose 4-epimerase, domain 1"/>
    <property type="match status" value="1"/>
</dbReference>
<comment type="pathway">
    <text evidence="2">Nucleotide-sugar biosynthesis; GDP-L-fucose biosynthesis via de novo pathway; GDP-L-fucose from GDP-alpha-D-mannose: step 1/2.</text>
</comment>
<reference evidence="8" key="1">
    <citation type="submission" date="2019-10" db="EMBL/GenBank/DDBJ databases">
        <authorList>
            <person name="Soares A.E.R."/>
            <person name="Aleixo A."/>
            <person name="Schneider P."/>
            <person name="Miyaki C.Y."/>
            <person name="Schneider M.P."/>
            <person name="Mello C."/>
            <person name="Vasconcelos A.T.R."/>
        </authorList>
    </citation>
    <scope>NUCLEOTIDE SEQUENCE</scope>
    <source>
        <tissue evidence="8">Muscle</tissue>
    </source>
</reference>
<comment type="caution">
    <text evidence="8">The sequence shown here is derived from an EMBL/GenBank/DDBJ whole genome shotgun (WGS) entry which is preliminary data.</text>
</comment>
<dbReference type="Proteomes" id="UP001145742">
    <property type="component" value="Unassembled WGS sequence"/>
</dbReference>
<evidence type="ECO:0000313" key="8">
    <source>
        <dbReference type="EMBL" id="KAJ7410953.1"/>
    </source>
</evidence>